<dbReference type="RefSeq" id="WP_022097324.1">
    <property type="nucleotide sequence ID" value="NZ_CABIXW010000002.1"/>
</dbReference>
<accession>A0A174Z083</accession>
<dbReference type="AlphaFoldDB" id="A0A174Z083"/>
<dbReference type="EMBL" id="CZBV01000002">
    <property type="protein sequence ID" value="CUQ80813.1"/>
    <property type="molecule type" value="Genomic_DNA"/>
</dbReference>
<reference evidence="5 6" key="1">
    <citation type="submission" date="2015-09" db="EMBL/GenBank/DDBJ databases">
        <authorList>
            <consortium name="Pathogen Informatics"/>
        </authorList>
    </citation>
    <scope>NUCLEOTIDE SEQUENCE [LARGE SCALE GENOMIC DNA]</scope>
    <source>
        <strain evidence="2 5">2789STDY5834875</strain>
        <strain evidence="3 6">2789STDY5834878</strain>
    </source>
</reference>
<evidence type="ECO:0000313" key="7">
    <source>
        <dbReference type="Proteomes" id="UP000481964"/>
    </source>
</evidence>
<dbReference type="OrthoDB" id="2063260at2"/>
<name>A0A174Z083_9FIRM</name>
<proteinExistence type="predicted"/>
<dbReference type="Proteomes" id="UP000095780">
    <property type="component" value="Unassembled WGS sequence"/>
</dbReference>
<feature type="region of interest" description="Disordered" evidence="1">
    <location>
        <begin position="47"/>
        <end position="103"/>
    </location>
</feature>
<dbReference type="Proteomes" id="UP000095621">
    <property type="component" value="Unassembled WGS sequence"/>
</dbReference>
<evidence type="ECO:0000313" key="5">
    <source>
        <dbReference type="Proteomes" id="UP000095621"/>
    </source>
</evidence>
<evidence type="ECO:0000313" key="4">
    <source>
        <dbReference type="EMBL" id="MSC56231.1"/>
    </source>
</evidence>
<protein>
    <submittedName>
        <fullName evidence="3">Uncharacterized protein</fullName>
    </submittedName>
</protein>
<dbReference type="Proteomes" id="UP000481964">
    <property type="component" value="Unassembled WGS sequence"/>
</dbReference>
<evidence type="ECO:0000256" key="1">
    <source>
        <dbReference type="SAM" id="MobiDB-lite"/>
    </source>
</evidence>
<reference evidence="4 7" key="2">
    <citation type="journal article" date="2019" name="Nat. Med.">
        <title>A library of human gut bacterial isolates paired with longitudinal multiomics data enables mechanistic microbiome research.</title>
        <authorList>
            <person name="Poyet M."/>
            <person name="Groussin M."/>
            <person name="Gibbons S.M."/>
            <person name="Avila-Pacheco J."/>
            <person name="Jiang X."/>
            <person name="Kearney S.M."/>
            <person name="Perrotta A.R."/>
            <person name="Berdy B."/>
            <person name="Zhao S."/>
            <person name="Lieberman T.D."/>
            <person name="Swanson P.K."/>
            <person name="Smith M."/>
            <person name="Roesemann S."/>
            <person name="Alexander J.E."/>
            <person name="Rich S.A."/>
            <person name="Livny J."/>
            <person name="Vlamakis H."/>
            <person name="Clish C."/>
            <person name="Bullock K."/>
            <person name="Deik A."/>
            <person name="Scott J."/>
            <person name="Pierce K.A."/>
            <person name="Xavier R.J."/>
            <person name="Alm E.J."/>
        </authorList>
    </citation>
    <scope>NUCLEOTIDE SEQUENCE [LARGE SCALE GENOMIC DNA]</scope>
    <source>
        <strain evidence="4 7">BIOML-A1</strain>
    </source>
</reference>
<dbReference type="EMBL" id="WKRD01000002">
    <property type="protein sequence ID" value="MSC56231.1"/>
    <property type="molecule type" value="Genomic_DNA"/>
</dbReference>
<dbReference type="EMBL" id="CZBU01000003">
    <property type="protein sequence ID" value="CUQ76774.1"/>
    <property type="molecule type" value="Genomic_DNA"/>
</dbReference>
<organism evidence="3 6">
    <name type="scientific">Lachnospira eligens</name>
    <dbReference type="NCBI Taxonomy" id="39485"/>
    <lineage>
        <taxon>Bacteria</taxon>
        <taxon>Bacillati</taxon>
        <taxon>Bacillota</taxon>
        <taxon>Clostridia</taxon>
        <taxon>Lachnospirales</taxon>
        <taxon>Lachnospiraceae</taxon>
        <taxon>Lachnospira</taxon>
    </lineage>
</organism>
<gene>
    <name evidence="2" type="ORF">ERS852490_01243</name>
    <name evidence="3" type="ORF">ERS852492_00577</name>
    <name evidence="4" type="ORF">GKE48_02025</name>
</gene>
<sequence length="103" mass="11638">MVIKPVEFAMIQQQNNVAKSQYNAENRPMTEQQTITQQVQKDINVHSQQVNKKDNADNETGKYDAKDKSNNEYSGEGNSRKKKKSDGKVFVKGQGSADFDVKI</sequence>
<evidence type="ECO:0000313" key="3">
    <source>
        <dbReference type="EMBL" id="CUQ80813.1"/>
    </source>
</evidence>
<evidence type="ECO:0000313" key="2">
    <source>
        <dbReference type="EMBL" id="CUQ76774.1"/>
    </source>
</evidence>
<evidence type="ECO:0000313" key="6">
    <source>
        <dbReference type="Proteomes" id="UP000095780"/>
    </source>
</evidence>
<feature type="compositionally biased region" description="Basic and acidic residues" evidence="1">
    <location>
        <begin position="51"/>
        <end position="70"/>
    </location>
</feature>